<organism evidence="1 2">
    <name type="scientific">Populus alba</name>
    <name type="common">White poplar</name>
    <dbReference type="NCBI Taxonomy" id="43335"/>
    <lineage>
        <taxon>Eukaryota</taxon>
        <taxon>Viridiplantae</taxon>
        <taxon>Streptophyta</taxon>
        <taxon>Embryophyta</taxon>
        <taxon>Tracheophyta</taxon>
        <taxon>Spermatophyta</taxon>
        <taxon>Magnoliopsida</taxon>
        <taxon>eudicotyledons</taxon>
        <taxon>Gunneridae</taxon>
        <taxon>Pentapetalae</taxon>
        <taxon>rosids</taxon>
        <taxon>fabids</taxon>
        <taxon>Malpighiales</taxon>
        <taxon>Salicaceae</taxon>
        <taxon>Saliceae</taxon>
        <taxon>Populus</taxon>
    </lineage>
</organism>
<sequence length="78" mass="8391">MNSTSSANSSVSTAAIIGALKTDLMAALNKEVKSLDDDNWKFEGPRSHIKARTASLRVSVVSADSLWWISCHMPPTSV</sequence>
<evidence type="ECO:0000313" key="2">
    <source>
        <dbReference type="Proteomes" id="UP000309997"/>
    </source>
</evidence>
<keyword evidence="2" id="KW-1185">Reference proteome</keyword>
<name>A0ACC4AVE9_POPAL</name>
<accession>A0ACC4AVE9</accession>
<dbReference type="Proteomes" id="UP000309997">
    <property type="component" value="Unassembled WGS sequence"/>
</dbReference>
<comment type="caution">
    <text evidence="1">The sequence shown here is derived from an EMBL/GenBank/DDBJ whole genome shotgun (WGS) entry which is preliminary data.</text>
</comment>
<evidence type="ECO:0000313" key="1">
    <source>
        <dbReference type="EMBL" id="KAL3570170.1"/>
    </source>
</evidence>
<gene>
    <name evidence="1" type="ORF">D5086_027419</name>
</gene>
<dbReference type="EMBL" id="RCHU02000015">
    <property type="protein sequence ID" value="KAL3570170.1"/>
    <property type="molecule type" value="Genomic_DNA"/>
</dbReference>
<proteinExistence type="predicted"/>
<protein>
    <submittedName>
        <fullName evidence="1">Uncharacterized protein</fullName>
    </submittedName>
</protein>
<reference evidence="1 2" key="1">
    <citation type="journal article" date="2024" name="Plant Biotechnol. J.">
        <title>Genome and CRISPR/Cas9 system of a widespread forest tree (Populus alba) in the world.</title>
        <authorList>
            <person name="Liu Y.J."/>
            <person name="Jiang P.F."/>
            <person name="Han X.M."/>
            <person name="Li X.Y."/>
            <person name="Wang H.M."/>
            <person name="Wang Y.J."/>
            <person name="Wang X.X."/>
            <person name="Zeng Q.Y."/>
        </authorList>
    </citation>
    <scope>NUCLEOTIDE SEQUENCE [LARGE SCALE GENOMIC DNA]</scope>
    <source>
        <strain evidence="2">cv. PAL-ZL1</strain>
    </source>
</reference>